<keyword evidence="3" id="KW-0472">Membrane</keyword>
<feature type="region of interest" description="Disordered" evidence="2">
    <location>
        <begin position="370"/>
        <end position="389"/>
    </location>
</feature>
<organism evidence="4">
    <name type="scientific">Caldithrix abyssi</name>
    <dbReference type="NCBI Taxonomy" id="187145"/>
    <lineage>
        <taxon>Bacteria</taxon>
        <taxon>Pseudomonadati</taxon>
        <taxon>Calditrichota</taxon>
        <taxon>Calditrichia</taxon>
        <taxon>Calditrichales</taxon>
        <taxon>Calditrichaceae</taxon>
        <taxon>Caldithrix</taxon>
    </lineage>
</organism>
<feature type="compositionally biased region" description="Basic and acidic residues" evidence="2">
    <location>
        <begin position="379"/>
        <end position="389"/>
    </location>
</feature>
<gene>
    <name evidence="4" type="ORF">ENK44_14335</name>
</gene>
<proteinExistence type="inferred from homology"/>
<evidence type="ECO:0000256" key="1">
    <source>
        <dbReference type="ARBA" id="ARBA00009477"/>
    </source>
</evidence>
<evidence type="ECO:0000313" key="4">
    <source>
        <dbReference type="EMBL" id="HGY56882.1"/>
    </source>
</evidence>
<dbReference type="PANTHER" id="PTHR30469">
    <property type="entry name" value="MULTIDRUG RESISTANCE PROTEIN MDTA"/>
    <property type="match status" value="1"/>
</dbReference>
<dbReference type="GO" id="GO:1990281">
    <property type="term" value="C:efflux pump complex"/>
    <property type="evidence" value="ECO:0007669"/>
    <property type="project" value="TreeGrafter"/>
</dbReference>
<keyword evidence="3" id="KW-1133">Transmembrane helix</keyword>
<dbReference type="Gene3D" id="2.40.420.20">
    <property type="match status" value="1"/>
</dbReference>
<dbReference type="EMBL" id="DRQG01000137">
    <property type="protein sequence ID" value="HGY56882.1"/>
    <property type="molecule type" value="Genomic_DNA"/>
</dbReference>
<sequence length="389" mass="43081">MKFSKTHIIPLLIIAASVLIMLALFRLGDDQPKRKHTVHPKTVDALVVSLGDVPTEIIVYGRLVSSQPVALISEVAGTIEAGTVPFLPGQIFKKGDLLLKIDDRQARYDLNSLKSDFLNALTAVLPELNVDFPEAYRTFQEYFDQIRFDRPLPVLPEAGDKKIKLYLTRFNVYKLYFSVKNQEIRLKKHYFYAPFDGSVISADLRVGSTARAGSQLGKIINLSSLEVEAPVPAQDIAWIDPQGKVSLSSAEIPGQWTGRIARIGKAIDEQTQTIPVYIRLDKKGQDRLYSGVFLTARIPGKNVKNAFSIPRRALYGGSNIYMIRNGRLAYRTVEVLRQQEDSVILGGGIQTGDTVITDILQGVAVGMPVRMRGSGTDNKPADRQRSAGQ</sequence>
<name>A0A7V4WWS6_CALAY</name>
<reference evidence="4" key="1">
    <citation type="journal article" date="2020" name="mSystems">
        <title>Genome- and Community-Level Interaction Insights into Carbon Utilization and Element Cycling Functions of Hydrothermarchaeota in Hydrothermal Sediment.</title>
        <authorList>
            <person name="Zhou Z."/>
            <person name="Liu Y."/>
            <person name="Xu W."/>
            <person name="Pan J."/>
            <person name="Luo Z.H."/>
            <person name="Li M."/>
        </authorList>
    </citation>
    <scope>NUCLEOTIDE SEQUENCE [LARGE SCALE GENOMIC DNA]</scope>
    <source>
        <strain evidence="4">HyVt-577</strain>
    </source>
</reference>
<protein>
    <submittedName>
        <fullName evidence="4">Efflux RND transporter periplasmic adaptor subunit</fullName>
    </submittedName>
</protein>
<dbReference type="SUPFAM" id="SSF111369">
    <property type="entry name" value="HlyD-like secretion proteins"/>
    <property type="match status" value="1"/>
</dbReference>
<comment type="similarity">
    <text evidence="1">Belongs to the membrane fusion protein (MFP) (TC 8.A.1) family.</text>
</comment>
<feature type="transmembrane region" description="Helical" evidence="3">
    <location>
        <begin position="6"/>
        <end position="25"/>
    </location>
</feature>
<dbReference type="AlphaFoldDB" id="A0A7V4WWS6"/>
<dbReference type="GO" id="GO:0015562">
    <property type="term" value="F:efflux transmembrane transporter activity"/>
    <property type="evidence" value="ECO:0007669"/>
    <property type="project" value="TreeGrafter"/>
</dbReference>
<comment type="caution">
    <text evidence="4">The sequence shown here is derived from an EMBL/GenBank/DDBJ whole genome shotgun (WGS) entry which is preliminary data.</text>
</comment>
<accession>A0A7V4WWS6</accession>
<dbReference type="Proteomes" id="UP000885779">
    <property type="component" value="Unassembled WGS sequence"/>
</dbReference>
<evidence type="ECO:0000256" key="3">
    <source>
        <dbReference type="SAM" id="Phobius"/>
    </source>
</evidence>
<keyword evidence="3" id="KW-0812">Transmembrane</keyword>
<dbReference type="NCBIfam" id="TIGR01730">
    <property type="entry name" value="RND_mfp"/>
    <property type="match status" value="1"/>
</dbReference>
<dbReference type="Gene3D" id="1.10.287.470">
    <property type="entry name" value="Helix hairpin bin"/>
    <property type="match status" value="1"/>
</dbReference>
<evidence type="ECO:0000256" key="2">
    <source>
        <dbReference type="SAM" id="MobiDB-lite"/>
    </source>
</evidence>
<dbReference type="Gene3D" id="2.40.30.170">
    <property type="match status" value="1"/>
</dbReference>
<dbReference type="InterPro" id="IPR006143">
    <property type="entry name" value="RND_pump_MFP"/>
</dbReference>
<dbReference type="Gene3D" id="2.40.50.100">
    <property type="match status" value="1"/>
</dbReference>